<dbReference type="EMBL" id="WCRW01000004">
    <property type="protein sequence ID" value="KAB4457249.1"/>
    <property type="molecule type" value="Genomic_DNA"/>
</dbReference>
<dbReference type="AlphaFoldDB" id="A0A0P0FLC7"/>
<dbReference type="Proteomes" id="UP000488521">
    <property type="component" value="Unassembled WGS sequence"/>
</dbReference>
<dbReference type="Pfam" id="PF00213">
    <property type="entry name" value="OSCP"/>
    <property type="match status" value="1"/>
</dbReference>
<dbReference type="EMBL" id="CP083681">
    <property type="protein sequence ID" value="UYU70884.1"/>
    <property type="molecule type" value="Genomic_DNA"/>
</dbReference>
<dbReference type="EMBL" id="AP022660">
    <property type="protein sequence ID" value="BCA50373.1"/>
    <property type="molecule type" value="Genomic_DNA"/>
</dbReference>
<dbReference type="PRINTS" id="PR00125">
    <property type="entry name" value="ATPASEDELTA"/>
</dbReference>
<evidence type="ECO:0000256" key="6">
    <source>
        <dbReference type="ARBA" id="ARBA00023310"/>
    </source>
</evidence>
<dbReference type="EMBL" id="QSJP01000003">
    <property type="protein sequence ID" value="RHD90273.1"/>
    <property type="molecule type" value="Genomic_DNA"/>
</dbReference>
<evidence type="ECO:0000313" key="15">
    <source>
        <dbReference type="EMBL" id="MCE9240035.1"/>
    </source>
</evidence>
<evidence type="ECO:0000313" key="28">
    <source>
        <dbReference type="Proteomes" id="UP000460317"/>
    </source>
</evidence>
<keyword evidence="7" id="KW-0139">CF(1)</keyword>
<dbReference type="SUPFAM" id="SSF47928">
    <property type="entry name" value="N-terminal domain of the delta subunit of the F1F0-ATP synthase"/>
    <property type="match status" value="1"/>
</dbReference>
<dbReference type="NCBIfam" id="TIGR01145">
    <property type="entry name" value="ATP_synt_delta"/>
    <property type="match status" value="1"/>
</dbReference>
<evidence type="ECO:0000256" key="2">
    <source>
        <dbReference type="ARBA" id="ARBA00022448"/>
    </source>
</evidence>
<evidence type="ECO:0000313" key="30">
    <source>
        <dbReference type="Proteomes" id="UP000500882"/>
    </source>
</evidence>
<dbReference type="EMBL" id="CP083685">
    <property type="protein sequence ID" value="UYU90471.1"/>
    <property type="molecule type" value="Genomic_DNA"/>
</dbReference>
<dbReference type="Proteomes" id="UP000440614">
    <property type="component" value="Unassembled WGS sequence"/>
</dbReference>
<comment type="similarity">
    <text evidence="7">Belongs to the ATPase delta chain family.</text>
</comment>
<gene>
    <name evidence="7 8" type="primary">atpH</name>
    <name evidence="8" type="ORF">BatF92_23150</name>
    <name evidence="18" type="ORF">DW011_07745</name>
    <name evidence="17" type="ORF">DW780_04645</name>
    <name evidence="9" type="ORF">ERS852511_00235</name>
    <name evidence="13" type="ORF">GAN59_03270</name>
    <name evidence="12" type="ORF">GAN75_07600</name>
    <name evidence="14" type="ORF">GAN91_08095</name>
    <name evidence="11" type="ORF">GAN93_20050</name>
    <name evidence="10" type="ORF">GAO51_14095</name>
    <name evidence="15" type="ORF">K0H07_23125</name>
    <name evidence="20" type="ORF">KQP59_21820</name>
    <name evidence="19" type="ORF">KQP68_12050</name>
    <name evidence="21" type="ORF">KQP74_21480</name>
    <name evidence="16" type="ORF">PO127_07300</name>
</gene>
<dbReference type="EMBL" id="JAHYQA010000019">
    <property type="protein sequence ID" value="MCE9240035.1"/>
    <property type="molecule type" value="Genomic_DNA"/>
</dbReference>
<evidence type="ECO:0000313" key="11">
    <source>
        <dbReference type="EMBL" id="KAB4449096.1"/>
    </source>
</evidence>
<evidence type="ECO:0000256" key="4">
    <source>
        <dbReference type="ARBA" id="ARBA00023065"/>
    </source>
</evidence>
<evidence type="ECO:0000313" key="24">
    <source>
        <dbReference type="Proteomes" id="UP000284785"/>
    </source>
</evidence>
<dbReference type="Gene3D" id="1.10.520.20">
    <property type="entry name" value="N-terminal domain of the delta subunit of the F1F0-ATP synthase"/>
    <property type="match status" value="1"/>
</dbReference>
<accession>C6IGK4</accession>
<keyword evidence="5 7" id="KW-0472">Membrane</keyword>
<evidence type="ECO:0000256" key="1">
    <source>
        <dbReference type="ARBA" id="ARBA00004370"/>
    </source>
</evidence>
<dbReference type="Proteomes" id="UP000436858">
    <property type="component" value="Unassembled WGS sequence"/>
</dbReference>
<reference evidence="25 26" key="3">
    <citation type="journal article" date="2019" name="Nat. Med.">
        <title>A library of human gut bacterial isolates paired with longitudinal multiomics data enables mechanistic microbiome research.</title>
        <authorList>
            <person name="Poyet M."/>
            <person name="Groussin M."/>
            <person name="Gibbons S.M."/>
            <person name="Avila-Pacheco J."/>
            <person name="Jiang X."/>
            <person name="Kearney S.M."/>
            <person name="Perrotta A.R."/>
            <person name="Berdy B."/>
            <person name="Zhao S."/>
            <person name="Lieberman T.D."/>
            <person name="Swanson P.K."/>
            <person name="Smith M."/>
            <person name="Roesemann S."/>
            <person name="Alexander J.E."/>
            <person name="Rich S.A."/>
            <person name="Livny J."/>
            <person name="Vlamakis H."/>
            <person name="Clish C."/>
            <person name="Bullock K."/>
            <person name="Deik A."/>
            <person name="Scott J."/>
            <person name="Pierce K.A."/>
            <person name="Xavier R.J."/>
            <person name="Alm E.J."/>
        </authorList>
    </citation>
    <scope>NUCLEOTIDE SEQUENCE [LARGE SCALE GENOMIC DNA]</scope>
    <source>
        <strain evidence="13 29">BIOML-A156</strain>
        <strain evidence="12 25">BIOML-A160</strain>
        <strain evidence="14 26">BIOML-A162</strain>
        <strain evidence="11 28">BIOML-A165</strain>
        <strain evidence="10 27">BIOML-A188</strain>
    </source>
</reference>
<dbReference type="GO" id="GO:0045259">
    <property type="term" value="C:proton-transporting ATP synthase complex"/>
    <property type="evidence" value="ECO:0007669"/>
    <property type="project" value="UniProtKB-KW"/>
</dbReference>
<dbReference type="PANTHER" id="PTHR11910">
    <property type="entry name" value="ATP SYNTHASE DELTA CHAIN"/>
    <property type="match status" value="1"/>
</dbReference>
<evidence type="ECO:0000256" key="3">
    <source>
        <dbReference type="ARBA" id="ARBA00022781"/>
    </source>
</evidence>
<evidence type="ECO:0000313" key="16">
    <source>
        <dbReference type="EMBL" id="MDC2235554.1"/>
    </source>
</evidence>
<evidence type="ECO:0000256" key="5">
    <source>
        <dbReference type="ARBA" id="ARBA00023136"/>
    </source>
</evidence>
<dbReference type="Proteomes" id="UP000095576">
    <property type="component" value="Unassembled WGS sequence"/>
</dbReference>
<dbReference type="GeneID" id="60926686"/>
<evidence type="ECO:0000313" key="31">
    <source>
        <dbReference type="Proteomes" id="UP001156218"/>
    </source>
</evidence>
<dbReference type="Proteomes" id="UP000500882">
    <property type="component" value="Chromosome"/>
</dbReference>
<organism evidence="17 24">
    <name type="scientific">Bacteroides thetaiotaomicron</name>
    <dbReference type="NCBI Taxonomy" id="818"/>
    <lineage>
        <taxon>Bacteria</taxon>
        <taxon>Pseudomonadati</taxon>
        <taxon>Bacteroidota</taxon>
        <taxon>Bacteroidia</taxon>
        <taxon>Bacteroidales</taxon>
        <taxon>Bacteroidaceae</taxon>
        <taxon>Bacteroides</taxon>
    </lineage>
</organism>
<evidence type="ECO:0000313" key="26">
    <source>
        <dbReference type="Proteomes" id="UP000436858"/>
    </source>
</evidence>
<dbReference type="EMBL" id="WCRY01000006">
    <property type="protein sequence ID" value="KAB4483749.1"/>
    <property type="molecule type" value="Genomic_DNA"/>
</dbReference>
<keyword evidence="4 7" id="KW-0406">Ion transport</keyword>
<dbReference type="InterPro" id="IPR026015">
    <property type="entry name" value="ATP_synth_OSCP/delta_N_sf"/>
</dbReference>
<evidence type="ECO:0000313" key="22">
    <source>
        <dbReference type="Proteomes" id="UP000095576"/>
    </source>
</evidence>
<dbReference type="EMBL" id="CP083680">
    <property type="protein sequence ID" value="UYU68947.1"/>
    <property type="molecule type" value="Genomic_DNA"/>
</dbReference>
<comment type="function">
    <text evidence="7">F(1)F(0) ATP synthase produces ATP from ADP in the presence of a proton or sodium gradient. F-type ATPases consist of two structural domains, F(1) containing the extramembraneous catalytic core and F(0) containing the membrane proton channel, linked together by a central stalk and a peripheral stalk. During catalysis, ATP synthesis in the catalytic domain of F(1) is coupled via a rotary mechanism of the central stalk subunits to proton translocation.</text>
</comment>
<dbReference type="EMBL" id="WCSB01000023">
    <property type="protein sequence ID" value="KAB4449096.1"/>
    <property type="molecule type" value="Genomic_DNA"/>
</dbReference>
<dbReference type="DNASU" id="1073533"/>
<dbReference type="NCBIfam" id="NF009964">
    <property type="entry name" value="PRK13429.1-3"/>
    <property type="match status" value="1"/>
</dbReference>
<evidence type="ECO:0000313" key="12">
    <source>
        <dbReference type="EMBL" id="KAB4457249.1"/>
    </source>
</evidence>
<dbReference type="Proteomes" id="UP000460317">
    <property type="component" value="Unassembled WGS sequence"/>
</dbReference>
<evidence type="ECO:0000313" key="17">
    <source>
        <dbReference type="EMBL" id="RHD90273.1"/>
    </source>
</evidence>
<evidence type="ECO:0000313" key="8">
    <source>
        <dbReference type="EMBL" id="BCA50373.1"/>
    </source>
</evidence>
<dbReference type="EMBL" id="CZAP01000001">
    <property type="protein sequence ID" value="CUO82828.1"/>
    <property type="molecule type" value="Genomic_DNA"/>
</dbReference>
<dbReference type="Proteomes" id="UP000284785">
    <property type="component" value="Unassembled WGS sequence"/>
</dbReference>
<dbReference type="InterPro" id="IPR000711">
    <property type="entry name" value="ATPase_OSCP/dsu"/>
</dbReference>
<name>A0A0P0FLC7_BACT4</name>
<evidence type="ECO:0000313" key="13">
    <source>
        <dbReference type="EMBL" id="KAB4477953.1"/>
    </source>
</evidence>
<evidence type="ECO:0000313" key="14">
    <source>
        <dbReference type="EMBL" id="KAB4483749.1"/>
    </source>
</evidence>
<keyword evidence="3 7" id="KW-0375">Hydrogen ion transport</keyword>
<evidence type="ECO:0000313" key="9">
    <source>
        <dbReference type="EMBL" id="CUO82828.1"/>
    </source>
</evidence>
<protein>
    <recommendedName>
        <fullName evidence="7">ATP synthase subunit delta</fullName>
    </recommendedName>
    <alternativeName>
        <fullName evidence="7">ATP synthase F(1) sector subunit delta</fullName>
    </alternativeName>
    <alternativeName>
        <fullName evidence="7">F-type ATPase subunit delta</fullName>
        <shortName evidence="7">F-ATPase subunit delta</shortName>
    </alternativeName>
</protein>
<evidence type="ECO:0000256" key="7">
    <source>
        <dbReference type="HAMAP-Rule" id="MF_01416"/>
    </source>
</evidence>
<accession>A0A0P0FLC7</accession>
<reference evidence="9 22" key="1">
    <citation type="submission" date="2015-09" db="EMBL/GenBank/DDBJ databases">
        <authorList>
            <consortium name="Pathogen Informatics"/>
        </authorList>
    </citation>
    <scope>NUCLEOTIDE SEQUENCE [LARGE SCALE GENOMIC DNA]</scope>
    <source>
        <strain evidence="9 22">2789STDY5834899</strain>
    </source>
</reference>
<evidence type="ECO:0000313" key="18">
    <source>
        <dbReference type="EMBL" id="RHL61118.1"/>
    </source>
</evidence>
<dbReference type="EMBL" id="WCSY01000012">
    <property type="protein sequence ID" value="KAB4311664.1"/>
    <property type="molecule type" value="Genomic_DNA"/>
</dbReference>
<dbReference type="KEGG" id="btho:Btheta7330_02338"/>
<evidence type="ECO:0000313" key="25">
    <source>
        <dbReference type="Proteomes" id="UP000436825"/>
    </source>
</evidence>
<dbReference type="Proteomes" id="UP001156218">
    <property type="component" value="Chromosome"/>
</dbReference>
<dbReference type="EMBL" id="QROV01000007">
    <property type="protein sequence ID" value="RHL61118.1"/>
    <property type="molecule type" value="Genomic_DNA"/>
</dbReference>
<dbReference type="Proteomes" id="UP001162960">
    <property type="component" value="Chromosome"/>
</dbReference>
<dbReference type="SMR" id="A0A0P0FLC7"/>
<dbReference type="RefSeq" id="WP_008761392.1">
    <property type="nucleotide sequence ID" value="NZ_AP022660.1"/>
</dbReference>
<reference evidence="8 30" key="4">
    <citation type="submission" date="2020-02" db="EMBL/GenBank/DDBJ databases">
        <title>Whole-genome sequencing and comparative analysis of the genomes of Bacteroides thetaiotaomicron and Escherichia coli isolated from a healthy resident in Vietnam.</title>
        <authorList>
            <person name="Mohsin M."/>
            <person name="Tanaka K."/>
            <person name="Kawahara R."/>
            <person name="Kondo S."/>
            <person name="Noguchi H."/>
            <person name="Motooka D."/>
            <person name="Nakamura S."/>
            <person name="Khong D.T."/>
            <person name="Nguyen T.N."/>
            <person name="Tran H.T."/>
            <person name="Yamamoto Y."/>
        </authorList>
    </citation>
    <scope>NUCLEOTIDE SEQUENCE [LARGE SCALE GENOMIC DNA]</scope>
    <source>
        <strain evidence="8 30">F9-2</strain>
    </source>
</reference>
<evidence type="ECO:0000313" key="29">
    <source>
        <dbReference type="Proteomes" id="UP000488521"/>
    </source>
</evidence>
<dbReference type="HAMAP" id="MF_01416">
    <property type="entry name" value="ATP_synth_delta_bact"/>
    <property type="match status" value="1"/>
</dbReference>
<dbReference type="GO" id="GO:0046933">
    <property type="term" value="F:proton-transporting ATP synthase activity, rotational mechanism"/>
    <property type="evidence" value="ECO:0007669"/>
    <property type="project" value="UniProtKB-UniRule"/>
</dbReference>
<reference evidence="16" key="7">
    <citation type="submission" date="2022-10" db="EMBL/GenBank/DDBJ databases">
        <title>Human gut microbiome strain richness.</title>
        <authorList>
            <person name="Chen-Liaw A."/>
        </authorList>
    </citation>
    <scope>NUCLEOTIDE SEQUENCE</scope>
    <source>
        <strain evidence="16">1001283st1_A3_1001283B150304_161114</strain>
    </source>
</reference>
<dbReference type="Proteomes" id="UP000283616">
    <property type="component" value="Unassembled WGS sequence"/>
</dbReference>
<dbReference type="OMA" id="MVDNIQD"/>
<reference evidence="23 24" key="2">
    <citation type="submission" date="2018-08" db="EMBL/GenBank/DDBJ databases">
        <title>A genome reference for cultivated species of the human gut microbiota.</title>
        <authorList>
            <person name="Zou Y."/>
            <person name="Xue W."/>
            <person name="Luo G."/>
        </authorList>
    </citation>
    <scope>NUCLEOTIDE SEQUENCE [LARGE SCALE GENOMIC DNA]</scope>
    <source>
        <strain evidence="18 23">AF37-12</strain>
        <strain evidence="17 24">AM30-26</strain>
    </source>
</reference>
<dbReference type="Proteomes" id="UP001156216">
    <property type="component" value="Chromosome"/>
</dbReference>
<reference evidence="19 31" key="5">
    <citation type="submission" date="2021-06" db="EMBL/GenBank/DDBJ databases">
        <title>Interrogation of the integrated mobile genetic elements in gut-associated Bacteroides with a consensus prediction approach.</title>
        <authorList>
            <person name="Campbell D.E."/>
            <person name="Leigh J.R."/>
            <person name="Kim T."/>
            <person name="England W."/>
            <person name="Whitaker R.J."/>
            <person name="Degnan P.H."/>
        </authorList>
    </citation>
    <scope>NUCLEOTIDE SEQUENCE</scope>
    <source>
        <strain evidence="21">VPI-3443</strain>
        <strain evidence="20">VPI-BTDOT2</strain>
        <strain evidence="19 31">WAL8669</strain>
    </source>
</reference>
<proteinExistence type="inferred from homology"/>
<keyword evidence="7" id="KW-1003">Cell membrane</keyword>
<comment type="function">
    <text evidence="7">This protein is part of the stalk that links CF(0) to CF(1). It either transmits conformational changes from CF(0) to CF(1) or is implicated in proton conduction.</text>
</comment>
<evidence type="ECO:0000313" key="19">
    <source>
        <dbReference type="EMBL" id="UYU68947.1"/>
    </source>
</evidence>
<dbReference type="EMBL" id="JAQNVG010000009">
    <property type="protein sequence ID" value="MDC2235554.1"/>
    <property type="molecule type" value="Genomic_DNA"/>
</dbReference>
<evidence type="ECO:0000313" key="10">
    <source>
        <dbReference type="EMBL" id="KAB4311664.1"/>
    </source>
</evidence>
<dbReference type="Proteomes" id="UP000436825">
    <property type="component" value="Unassembled WGS sequence"/>
</dbReference>
<evidence type="ECO:0000313" key="20">
    <source>
        <dbReference type="EMBL" id="UYU70884.1"/>
    </source>
</evidence>
<dbReference type="EMBL" id="WCRS01000002">
    <property type="protein sequence ID" value="KAB4477953.1"/>
    <property type="molecule type" value="Genomic_DNA"/>
</dbReference>
<dbReference type="GO" id="GO:0005886">
    <property type="term" value="C:plasma membrane"/>
    <property type="evidence" value="ECO:0007669"/>
    <property type="project" value="UniProtKB-SubCell"/>
</dbReference>
<dbReference type="Proteomes" id="UP001217776">
    <property type="component" value="Unassembled WGS sequence"/>
</dbReference>
<keyword evidence="2 7" id="KW-0813">Transport</keyword>
<evidence type="ECO:0000313" key="27">
    <source>
        <dbReference type="Proteomes" id="UP000440614"/>
    </source>
</evidence>
<reference evidence="15" key="6">
    <citation type="submission" date="2021-07" db="EMBL/GenBank/DDBJ databases">
        <title>Comparative genomics of Bacteroides fragilis group isolates reveals species-dependent resistance mechanisms and validates clinical tools for resistance prediction.</title>
        <authorList>
            <person name="Wallace M.J."/>
            <person name="Jean S."/>
            <person name="Wallace M.A."/>
            <person name="Carey-Ann B.D."/>
            <person name="Dantas G."/>
        </authorList>
    </citation>
    <scope>NUCLEOTIDE SEQUENCE</scope>
    <source>
        <strain evidence="15">BJH_160</strain>
    </source>
</reference>
<comment type="subcellular location">
    <subcellularLocation>
        <location evidence="7">Cell membrane</location>
        <topology evidence="7">Peripheral membrane protein</topology>
    </subcellularLocation>
    <subcellularLocation>
        <location evidence="1">Membrane</location>
    </subcellularLocation>
</comment>
<sequence length="186" mass="21352">MEVGVLSMRYAKAMIEYAQEKGVEDRLYNEFFTLSHSFRVQPGLREVLDNPVVSVKDKLALICTAADGNGESSREFVRFITLVLRNRREGYLQFISLMYLDLYRKLKHIGVGKLITAVPVDKETENRIRSAAAHILHAQMELDTVIDPSIEGGFIFDINDYRLDASIATQLKRVKQQFIDKNRRIV</sequence>
<evidence type="ECO:0000313" key="21">
    <source>
        <dbReference type="EMBL" id="UYU90471.1"/>
    </source>
</evidence>
<evidence type="ECO:0000313" key="23">
    <source>
        <dbReference type="Proteomes" id="UP000283616"/>
    </source>
</evidence>
<keyword evidence="6 7" id="KW-0066">ATP synthesis</keyword>
<dbReference type="Proteomes" id="UP001200544">
    <property type="component" value="Unassembled WGS sequence"/>
</dbReference>
<dbReference type="PATRIC" id="fig|818.23.peg.2412"/>